<dbReference type="Pfam" id="PF01351">
    <property type="entry name" value="RNase_HII"/>
    <property type="match status" value="1"/>
</dbReference>
<evidence type="ECO:0000313" key="18">
    <source>
        <dbReference type="EMBL" id="CUN35523.1"/>
    </source>
</evidence>
<dbReference type="SUPFAM" id="SSF53098">
    <property type="entry name" value="Ribonuclease H-like"/>
    <property type="match status" value="1"/>
</dbReference>
<feature type="domain" description="RNase H type-2" evidence="17">
    <location>
        <begin position="75"/>
        <end position="262"/>
    </location>
</feature>
<dbReference type="GO" id="GO:0043137">
    <property type="term" value="P:DNA replication, removal of RNA primer"/>
    <property type="evidence" value="ECO:0007669"/>
    <property type="project" value="TreeGrafter"/>
</dbReference>
<comment type="similarity">
    <text evidence="5 14 16">Belongs to the RNase HII family.</text>
</comment>
<evidence type="ECO:0000259" key="17">
    <source>
        <dbReference type="PROSITE" id="PS51975"/>
    </source>
</evidence>
<evidence type="ECO:0000256" key="5">
    <source>
        <dbReference type="ARBA" id="ARBA00007383"/>
    </source>
</evidence>
<dbReference type="PANTHER" id="PTHR10954:SF18">
    <property type="entry name" value="RIBONUCLEASE HII"/>
    <property type="match status" value="1"/>
</dbReference>
<evidence type="ECO:0000256" key="12">
    <source>
        <dbReference type="ARBA" id="ARBA00022801"/>
    </source>
</evidence>
<dbReference type="GO" id="GO:0005737">
    <property type="term" value="C:cytoplasm"/>
    <property type="evidence" value="ECO:0007669"/>
    <property type="project" value="UniProtKB-SubCell"/>
</dbReference>
<evidence type="ECO:0000313" key="19">
    <source>
        <dbReference type="Proteomes" id="UP000095468"/>
    </source>
</evidence>
<dbReference type="PANTHER" id="PTHR10954">
    <property type="entry name" value="RIBONUCLEASE H2 SUBUNIT A"/>
    <property type="match status" value="1"/>
</dbReference>
<evidence type="ECO:0000256" key="14">
    <source>
        <dbReference type="HAMAP-Rule" id="MF_00052"/>
    </source>
</evidence>
<proteinExistence type="inferred from homology"/>
<evidence type="ECO:0000256" key="6">
    <source>
        <dbReference type="ARBA" id="ARBA00012180"/>
    </source>
</evidence>
<dbReference type="RefSeq" id="WP_055285131.1">
    <property type="nucleotide sequence ID" value="NZ_CYYP01000001.1"/>
</dbReference>
<dbReference type="GO" id="GO:0006298">
    <property type="term" value="P:mismatch repair"/>
    <property type="evidence" value="ECO:0007669"/>
    <property type="project" value="TreeGrafter"/>
</dbReference>
<dbReference type="NCBIfam" id="NF000595">
    <property type="entry name" value="PRK00015.1-3"/>
    <property type="match status" value="1"/>
</dbReference>
<keyword evidence="10 14" id="KW-0479">Metal-binding</keyword>
<dbReference type="GO" id="GO:0032299">
    <property type="term" value="C:ribonuclease H2 complex"/>
    <property type="evidence" value="ECO:0007669"/>
    <property type="project" value="TreeGrafter"/>
</dbReference>
<organism evidence="18 19">
    <name type="scientific">Collinsella aerofaciens</name>
    <dbReference type="NCBI Taxonomy" id="74426"/>
    <lineage>
        <taxon>Bacteria</taxon>
        <taxon>Bacillati</taxon>
        <taxon>Actinomycetota</taxon>
        <taxon>Coriobacteriia</taxon>
        <taxon>Coriobacteriales</taxon>
        <taxon>Coriobacteriaceae</taxon>
        <taxon>Collinsella</taxon>
    </lineage>
</organism>
<accession>A0A173W7U9</accession>
<evidence type="ECO:0000256" key="1">
    <source>
        <dbReference type="ARBA" id="ARBA00000077"/>
    </source>
</evidence>
<dbReference type="InterPro" id="IPR012337">
    <property type="entry name" value="RNaseH-like_sf"/>
</dbReference>
<feature type="binding site" evidence="14 15">
    <location>
        <position position="173"/>
    </location>
    <ligand>
        <name>a divalent metal cation</name>
        <dbReference type="ChEBI" id="CHEBI:60240"/>
    </ligand>
</feature>
<comment type="subcellular location">
    <subcellularLocation>
        <location evidence="4 14">Cytoplasm</location>
    </subcellularLocation>
</comment>
<feature type="binding site" evidence="14 15">
    <location>
        <position position="81"/>
    </location>
    <ligand>
        <name>a divalent metal cation</name>
        <dbReference type="ChEBI" id="CHEBI:60240"/>
    </ligand>
</feature>
<dbReference type="HAMAP" id="MF_00052_B">
    <property type="entry name" value="RNase_HII_B"/>
    <property type="match status" value="1"/>
</dbReference>
<reference evidence="18 19" key="1">
    <citation type="submission" date="2015-09" db="EMBL/GenBank/DDBJ databases">
        <authorList>
            <consortium name="Pathogen Informatics"/>
        </authorList>
    </citation>
    <scope>NUCLEOTIDE SEQUENCE [LARGE SCALE GENOMIC DNA]</scope>
    <source>
        <strain evidence="18 19">2789STDY5608823</strain>
    </source>
</reference>
<dbReference type="InterPro" id="IPR001352">
    <property type="entry name" value="RNase_HII/HIII"/>
</dbReference>
<dbReference type="Proteomes" id="UP000095468">
    <property type="component" value="Unassembled WGS sequence"/>
</dbReference>
<evidence type="ECO:0000256" key="8">
    <source>
        <dbReference type="ARBA" id="ARBA00022490"/>
    </source>
</evidence>
<evidence type="ECO:0000256" key="9">
    <source>
        <dbReference type="ARBA" id="ARBA00022722"/>
    </source>
</evidence>
<evidence type="ECO:0000256" key="16">
    <source>
        <dbReference type="RuleBase" id="RU003515"/>
    </source>
</evidence>
<evidence type="ECO:0000256" key="11">
    <source>
        <dbReference type="ARBA" id="ARBA00022759"/>
    </source>
</evidence>
<dbReference type="GO" id="GO:0030145">
    <property type="term" value="F:manganese ion binding"/>
    <property type="evidence" value="ECO:0007669"/>
    <property type="project" value="UniProtKB-UniRule"/>
</dbReference>
<keyword evidence="8 14" id="KW-0963">Cytoplasm</keyword>
<dbReference type="GO" id="GO:0003723">
    <property type="term" value="F:RNA binding"/>
    <property type="evidence" value="ECO:0007669"/>
    <property type="project" value="UniProtKB-UniRule"/>
</dbReference>
<dbReference type="EMBL" id="CYYP01000001">
    <property type="protein sequence ID" value="CUN35523.1"/>
    <property type="molecule type" value="Genomic_DNA"/>
</dbReference>
<keyword evidence="13 14" id="KW-0464">Manganese</keyword>
<dbReference type="InterPro" id="IPR022898">
    <property type="entry name" value="RNase_HII"/>
</dbReference>
<evidence type="ECO:0000256" key="2">
    <source>
        <dbReference type="ARBA" id="ARBA00001946"/>
    </source>
</evidence>
<protein>
    <recommendedName>
        <fullName evidence="7 14">Ribonuclease HII</fullName>
        <shortName evidence="14">RNase HII</shortName>
        <ecNumber evidence="6 14">3.1.26.4</ecNumber>
    </recommendedName>
</protein>
<evidence type="ECO:0000256" key="10">
    <source>
        <dbReference type="ARBA" id="ARBA00022723"/>
    </source>
</evidence>
<gene>
    <name evidence="14 18" type="primary">rnhB</name>
    <name evidence="18" type="ORF">ERS852381_00050</name>
</gene>
<keyword evidence="12 14" id="KW-0378">Hydrolase</keyword>
<dbReference type="CDD" id="cd07182">
    <property type="entry name" value="RNase_HII_bacteria_HII_like"/>
    <property type="match status" value="1"/>
</dbReference>
<evidence type="ECO:0000256" key="13">
    <source>
        <dbReference type="ARBA" id="ARBA00023211"/>
    </source>
</evidence>
<comment type="function">
    <text evidence="3 14 16">Endonuclease that specifically degrades the RNA of RNA-DNA hybrids.</text>
</comment>
<dbReference type="Gene3D" id="3.30.420.10">
    <property type="entry name" value="Ribonuclease H-like superfamily/Ribonuclease H"/>
    <property type="match status" value="1"/>
</dbReference>
<sequence length="262" mass="28399">MANMTSSVSASQVAGELASATFEEIPALVEHYREDPRQQVIKARERALKRHAKELAERERVNGMYELMHELGGDGVVVGVDEVGRGSVAGPLTVCAVCLPMEPRVWGINDSKKLTPARRELLSVKIAEVATAIGFCHIAPADIDEMGMARAIRTAVAGAVADTGLEPDCVLMDGNPLGAVPNERDVVKGDAKIACIAAASIMAKVTRDEMMVEYDAEYPEYHLAESKGYASPEHIEAIRKHGLCPLHRVSFCGNFLQTERLF</sequence>
<name>A0A173W7U9_9ACTN</name>
<dbReference type="PROSITE" id="PS51975">
    <property type="entry name" value="RNASE_H_2"/>
    <property type="match status" value="1"/>
</dbReference>
<evidence type="ECO:0000256" key="3">
    <source>
        <dbReference type="ARBA" id="ARBA00004065"/>
    </source>
</evidence>
<comment type="catalytic activity">
    <reaction evidence="1 14 15 16">
        <text>Endonucleolytic cleavage to 5'-phosphomonoester.</text>
        <dbReference type="EC" id="3.1.26.4"/>
    </reaction>
</comment>
<keyword evidence="11 14" id="KW-0255">Endonuclease</keyword>
<keyword evidence="9 14" id="KW-0540">Nuclease</keyword>
<evidence type="ECO:0000256" key="4">
    <source>
        <dbReference type="ARBA" id="ARBA00004496"/>
    </source>
</evidence>
<dbReference type="AlphaFoldDB" id="A0A173W7U9"/>
<dbReference type="InterPro" id="IPR024567">
    <property type="entry name" value="RNase_HII/HIII_dom"/>
</dbReference>
<dbReference type="EC" id="3.1.26.4" evidence="6 14"/>
<dbReference type="GO" id="GO:0004523">
    <property type="term" value="F:RNA-DNA hybrid ribonuclease activity"/>
    <property type="evidence" value="ECO:0007669"/>
    <property type="project" value="UniProtKB-UniRule"/>
</dbReference>
<comment type="cofactor">
    <cofactor evidence="14 15">
        <name>Mn(2+)</name>
        <dbReference type="ChEBI" id="CHEBI:29035"/>
    </cofactor>
    <cofactor evidence="14 15">
        <name>Mg(2+)</name>
        <dbReference type="ChEBI" id="CHEBI:18420"/>
    </cofactor>
    <text evidence="14 15">Manganese or magnesium. Binds 1 divalent metal ion per monomer in the absence of substrate. May bind a second metal ion after substrate binding.</text>
</comment>
<comment type="cofactor">
    <cofactor evidence="2">
        <name>Mg(2+)</name>
        <dbReference type="ChEBI" id="CHEBI:18420"/>
    </cofactor>
</comment>
<evidence type="ECO:0000256" key="15">
    <source>
        <dbReference type="PROSITE-ProRule" id="PRU01319"/>
    </source>
</evidence>
<feature type="binding site" evidence="14 15">
    <location>
        <position position="82"/>
    </location>
    <ligand>
        <name>a divalent metal cation</name>
        <dbReference type="ChEBI" id="CHEBI:60240"/>
    </ligand>
</feature>
<evidence type="ECO:0000256" key="7">
    <source>
        <dbReference type="ARBA" id="ARBA00019179"/>
    </source>
</evidence>
<dbReference type="InterPro" id="IPR036397">
    <property type="entry name" value="RNaseH_sf"/>
</dbReference>